<dbReference type="InterPro" id="IPR001387">
    <property type="entry name" value="Cro/C1-type_HTH"/>
</dbReference>
<dbReference type="SMART" id="SM00530">
    <property type="entry name" value="HTH_XRE"/>
    <property type="match status" value="1"/>
</dbReference>
<dbReference type="InterPro" id="IPR010982">
    <property type="entry name" value="Lambda_DNA-bd_dom_sf"/>
</dbReference>
<evidence type="ECO:0000256" key="3">
    <source>
        <dbReference type="ARBA" id="ARBA00023163"/>
    </source>
</evidence>
<dbReference type="Proteomes" id="UP000295023">
    <property type="component" value="Unassembled WGS sequence"/>
</dbReference>
<dbReference type="InterPro" id="IPR052359">
    <property type="entry name" value="HTH-type_reg/antitoxin"/>
</dbReference>
<comment type="caution">
    <text evidence="5">The sequence shown here is derived from an EMBL/GenBank/DDBJ whole genome shotgun (WGS) entry which is preliminary data.</text>
</comment>
<keyword evidence="2" id="KW-0238">DNA-binding</keyword>
<dbReference type="EMBL" id="SKBM01000008">
    <property type="protein sequence ID" value="TCZ63337.1"/>
    <property type="molecule type" value="Genomic_DNA"/>
</dbReference>
<reference evidence="5 6" key="1">
    <citation type="submission" date="2019-03" db="EMBL/GenBank/DDBJ databases">
        <title>Paracraurococcus aquatilis NE82 genome sequence.</title>
        <authorList>
            <person name="Zhao Y."/>
            <person name="Du Z."/>
        </authorList>
    </citation>
    <scope>NUCLEOTIDE SEQUENCE [LARGE SCALE GENOMIC DNA]</scope>
    <source>
        <strain evidence="5 6">NE82</strain>
    </source>
</reference>
<evidence type="ECO:0000256" key="1">
    <source>
        <dbReference type="ARBA" id="ARBA00023015"/>
    </source>
</evidence>
<dbReference type="OrthoDB" id="461984at2"/>
<protein>
    <submittedName>
        <fullName evidence="5">Helix-turn-helix domain-containing protein</fullName>
    </submittedName>
</protein>
<feature type="domain" description="HTH cro/C1-type" evidence="4">
    <location>
        <begin position="46"/>
        <end position="99"/>
    </location>
</feature>
<dbReference type="Pfam" id="PF13560">
    <property type="entry name" value="HTH_31"/>
    <property type="match status" value="1"/>
</dbReference>
<dbReference type="GO" id="GO:0003677">
    <property type="term" value="F:DNA binding"/>
    <property type="evidence" value="ECO:0007669"/>
    <property type="project" value="UniProtKB-KW"/>
</dbReference>
<evidence type="ECO:0000313" key="5">
    <source>
        <dbReference type="EMBL" id="TCZ63337.1"/>
    </source>
</evidence>
<keyword evidence="6" id="KW-1185">Reference proteome</keyword>
<keyword evidence="3" id="KW-0804">Transcription</keyword>
<dbReference type="PROSITE" id="PS50943">
    <property type="entry name" value="HTH_CROC1"/>
    <property type="match status" value="1"/>
</dbReference>
<dbReference type="PANTHER" id="PTHR36511">
    <property type="entry name" value="MERR FAMILY BACTERIAL REGULATORY PROTEIN"/>
    <property type="match status" value="1"/>
</dbReference>
<name>A0A4R4DS82_9PROT</name>
<organism evidence="5 6">
    <name type="scientific">Roseicella aquatilis</name>
    <dbReference type="NCBI Taxonomy" id="2527868"/>
    <lineage>
        <taxon>Bacteria</taxon>
        <taxon>Pseudomonadati</taxon>
        <taxon>Pseudomonadota</taxon>
        <taxon>Alphaproteobacteria</taxon>
        <taxon>Acetobacterales</taxon>
        <taxon>Roseomonadaceae</taxon>
        <taxon>Roseicella</taxon>
    </lineage>
</organism>
<evidence type="ECO:0000313" key="6">
    <source>
        <dbReference type="Proteomes" id="UP000295023"/>
    </source>
</evidence>
<dbReference type="CDD" id="cd00093">
    <property type="entry name" value="HTH_XRE"/>
    <property type="match status" value="1"/>
</dbReference>
<accession>A0A4R4DS82</accession>
<dbReference type="Gene3D" id="1.10.260.40">
    <property type="entry name" value="lambda repressor-like DNA-binding domains"/>
    <property type="match status" value="1"/>
</dbReference>
<dbReference type="SUPFAM" id="SSF47413">
    <property type="entry name" value="lambda repressor-like DNA-binding domains"/>
    <property type="match status" value="1"/>
</dbReference>
<dbReference type="AlphaFoldDB" id="A0A4R4DS82"/>
<evidence type="ECO:0000259" key="4">
    <source>
        <dbReference type="PROSITE" id="PS50943"/>
    </source>
</evidence>
<keyword evidence="1" id="KW-0805">Transcription regulation</keyword>
<proteinExistence type="predicted"/>
<sequence length="110" mass="12240">MVEAALRDTDWAAQDALTDAEIARRVADDPDAGPIMTPAEIRAARLRHARRRSGLTQEAFATRYHIPLGTLRDWEQGRREPDAAALAYLRVIEREPEVVARALVEPGRAA</sequence>
<dbReference type="PANTHER" id="PTHR36511:SF4">
    <property type="entry name" value="ANTITOXIN MQSA"/>
    <property type="match status" value="1"/>
</dbReference>
<evidence type="ECO:0000256" key="2">
    <source>
        <dbReference type="ARBA" id="ARBA00023125"/>
    </source>
</evidence>
<gene>
    <name evidence="5" type="ORF">EXY23_10340</name>
</gene>